<evidence type="ECO:0000256" key="4">
    <source>
        <dbReference type="ARBA" id="ARBA00022723"/>
    </source>
</evidence>
<comment type="cofactor">
    <cofactor evidence="1">
        <name>heme</name>
        <dbReference type="ChEBI" id="CHEBI:30413"/>
    </cofactor>
</comment>
<proteinExistence type="inferred from homology"/>
<dbReference type="Proteomes" id="UP000215914">
    <property type="component" value="Unassembled WGS sequence"/>
</dbReference>
<organism evidence="7 8">
    <name type="scientific">Helianthus annuus</name>
    <name type="common">Common sunflower</name>
    <dbReference type="NCBI Taxonomy" id="4232"/>
    <lineage>
        <taxon>Eukaryota</taxon>
        <taxon>Viridiplantae</taxon>
        <taxon>Streptophyta</taxon>
        <taxon>Embryophyta</taxon>
        <taxon>Tracheophyta</taxon>
        <taxon>Spermatophyta</taxon>
        <taxon>Magnoliopsida</taxon>
        <taxon>eudicotyledons</taxon>
        <taxon>Gunneridae</taxon>
        <taxon>Pentapetalae</taxon>
        <taxon>asterids</taxon>
        <taxon>campanulids</taxon>
        <taxon>Asterales</taxon>
        <taxon>Asteraceae</taxon>
        <taxon>Asteroideae</taxon>
        <taxon>Heliantheae alliance</taxon>
        <taxon>Heliantheae</taxon>
        <taxon>Helianthus</taxon>
    </lineage>
</organism>
<name>A0A9K3EED2_HELAN</name>
<evidence type="ECO:0000256" key="3">
    <source>
        <dbReference type="ARBA" id="ARBA00022617"/>
    </source>
</evidence>
<evidence type="ECO:0000256" key="1">
    <source>
        <dbReference type="ARBA" id="ARBA00001971"/>
    </source>
</evidence>
<evidence type="ECO:0000256" key="5">
    <source>
        <dbReference type="ARBA" id="ARBA00023002"/>
    </source>
</evidence>
<sequence>MQQKSLLPHSILFSECNESWRMLRTLCRAEMFSSNALEAHTRLREEKIDQLLEFLHKKDGQVINARDIVFTTLFNTLSCIVFGKDFLDLEKENENFVGVKRSIPMIVEYVSRVKDVGSFFPVFQRFDLQGIRKGGMKHIQEMFDFWRDTTEERKVQISS</sequence>
<dbReference type="EC" id="1.14.14.102" evidence="7"/>
<dbReference type="GO" id="GO:0020037">
    <property type="term" value="F:heme binding"/>
    <property type="evidence" value="ECO:0007669"/>
    <property type="project" value="InterPro"/>
</dbReference>
<protein>
    <submittedName>
        <fullName evidence="7">N-methylcoclaurine 3'-monooxygenase</fullName>
        <ecNumber evidence="7">1.14.14.102</ecNumber>
    </submittedName>
</protein>
<dbReference type="GO" id="GO:0050593">
    <property type="term" value="F:N-methylcoclaurine 3'-monooxygenase activity"/>
    <property type="evidence" value="ECO:0007669"/>
    <property type="project" value="UniProtKB-EC"/>
</dbReference>
<evidence type="ECO:0000256" key="2">
    <source>
        <dbReference type="ARBA" id="ARBA00010617"/>
    </source>
</evidence>
<keyword evidence="5 7" id="KW-0560">Oxidoreductase</keyword>
<reference evidence="7" key="1">
    <citation type="journal article" date="2017" name="Nature">
        <title>The sunflower genome provides insights into oil metabolism, flowering and Asterid evolution.</title>
        <authorList>
            <person name="Badouin H."/>
            <person name="Gouzy J."/>
            <person name="Grassa C.J."/>
            <person name="Murat F."/>
            <person name="Staton S.E."/>
            <person name="Cottret L."/>
            <person name="Lelandais-Briere C."/>
            <person name="Owens G.L."/>
            <person name="Carrere S."/>
            <person name="Mayjonade B."/>
            <person name="Legrand L."/>
            <person name="Gill N."/>
            <person name="Kane N.C."/>
            <person name="Bowers J.E."/>
            <person name="Hubner S."/>
            <person name="Bellec A."/>
            <person name="Berard A."/>
            <person name="Berges H."/>
            <person name="Blanchet N."/>
            <person name="Boniface M.C."/>
            <person name="Brunel D."/>
            <person name="Catrice O."/>
            <person name="Chaidir N."/>
            <person name="Claudel C."/>
            <person name="Donnadieu C."/>
            <person name="Faraut T."/>
            <person name="Fievet G."/>
            <person name="Helmstetter N."/>
            <person name="King M."/>
            <person name="Knapp S.J."/>
            <person name="Lai Z."/>
            <person name="Le Paslier M.C."/>
            <person name="Lippi Y."/>
            <person name="Lorenzon L."/>
            <person name="Mandel J.R."/>
            <person name="Marage G."/>
            <person name="Marchand G."/>
            <person name="Marquand E."/>
            <person name="Bret-Mestries E."/>
            <person name="Morien E."/>
            <person name="Nambeesan S."/>
            <person name="Nguyen T."/>
            <person name="Pegot-Espagnet P."/>
            <person name="Pouilly N."/>
            <person name="Raftis F."/>
            <person name="Sallet E."/>
            <person name="Schiex T."/>
            <person name="Thomas J."/>
            <person name="Vandecasteele C."/>
            <person name="Vares D."/>
            <person name="Vear F."/>
            <person name="Vautrin S."/>
            <person name="Crespi M."/>
            <person name="Mangin B."/>
            <person name="Burke J.M."/>
            <person name="Salse J."/>
            <person name="Munos S."/>
            <person name="Vincourt P."/>
            <person name="Rieseberg L.H."/>
            <person name="Langlade N.B."/>
        </authorList>
    </citation>
    <scope>NUCLEOTIDE SEQUENCE</scope>
    <source>
        <tissue evidence="7">Leaves</tissue>
    </source>
</reference>
<dbReference type="GO" id="GO:0005506">
    <property type="term" value="F:iron ion binding"/>
    <property type="evidence" value="ECO:0007669"/>
    <property type="project" value="InterPro"/>
</dbReference>
<keyword evidence="4" id="KW-0479">Metal-binding</keyword>
<dbReference type="Gene3D" id="1.10.630.10">
    <property type="entry name" value="Cytochrome P450"/>
    <property type="match status" value="1"/>
</dbReference>
<evidence type="ECO:0000313" key="8">
    <source>
        <dbReference type="Proteomes" id="UP000215914"/>
    </source>
</evidence>
<keyword evidence="3" id="KW-0349">Heme</keyword>
<dbReference type="EMBL" id="MNCJ02000328">
    <property type="protein sequence ID" value="KAF5772380.1"/>
    <property type="molecule type" value="Genomic_DNA"/>
</dbReference>
<dbReference type="Gramene" id="mRNA:HanXRQr2_Chr13g0576201">
    <property type="protein sequence ID" value="CDS:HanXRQr2_Chr13g0576201.1"/>
    <property type="gene ID" value="HanXRQr2_Chr13g0576201"/>
</dbReference>
<accession>A0A9K3EED2</accession>
<dbReference type="Pfam" id="PF00067">
    <property type="entry name" value="p450"/>
    <property type="match status" value="1"/>
</dbReference>
<dbReference type="InterPro" id="IPR001128">
    <property type="entry name" value="Cyt_P450"/>
</dbReference>
<dbReference type="PANTHER" id="PTHR47950:SF49">
    <property type="entry name" value="CYTOCHROME P450"/>
    <property type="match status" value="1"/>
</dbReference>
<comment type="similarity">
    <text evidence="2">Belongs to the cytochrome P450 family.</text>
</comment>
<evidence type="ECO:0000313" key="7">
    <source>
        <dbReference type="EMBL" id="KAF5772380.1"/>
    </source>
</evidence>
<dbReference type="SUPFAM" id="SSF48264">
    <property type="entry name" value="Cytochrome P450"/>
    <property type="match status" value="1"/>
</dbReference>
<gene>
    <name evidence="7" type="ORF">HanXRQr2_Chr13g0576201</name>
</gene>
<keyword evidence="8" id="KW-1185">Reference proteome</keyword>
<comment type="caution">
    <text evidence="7">The sequence shown here is derived from an EMBL/GenBank/DDBJ whole genome shotgun (WGS) entry which is preliminary data.</text>
</comment>
<keyword evidence="6" id="KW-0408">Iron</keyword>
<reference evidence="7" key="2">
    <citation type="submission" date="2020-06" db="EMBL/GenBank/DDBJ databases">
        <title>Helianthus annuus Genome sequencing and assembly Release 2.</title>
        <authorList>
            <person name="Gouzy J."/>
            <person name="Langlade N."/>
            <person name="Munos S."/>
        </authorList>
    </citation>
    <scope>NUCLEOTIDE SEQUENCE</scope>
    <source>
        <tissue evidence="7">Leaves</tissue>
    </source>
</reference>
<dbReference type="InterPro" id="IPR036396">
    <property type="entry name" value="Cyt_P450_sf"/>
</dbReference>
<dbReference type="AlphaFoldDB" id="A0A9K3EED2"/>
<evidence type="ECO:0000256" key="6">
    <source>
        <dbReference type="ARBA" id="ARBA00023004"/>
    </source>
</evidence>
<dbReference type="PANTHER" id="PTHR47950">
    <property type="entry name" value="CYTOCHROME P450, FAMILY 76, SUBFAMILY C, POLYPEPTIDE 5-RELATED"/>
    <property type="match status" value="1"/>
</dbReference>